<organism evidence="1 2">
    <name type="scientific">Diphasiastrum complanatum</name>
    <name type="common">Issler's clubmoss</name>
    <name type="synonym">Lycopodium complanatum</name>
    <dbReference type="NCBI Taxonomy" id="34168"/>
    <lineage>
        <taxon>Eukaryota</taxon>
        <taxon>Viridiplantae</taxon>
        <taxon>Streptophyta</taxon>
        <taxon>Embryophyta</taxon>
        <taxon>Tracheophyta</taxon>
        <taxon>Lycopodiopsida</taxon>
        <taxon>Lycopodiales</taxon>
        <taxon>Lycopodiaceae</taxon>
        <taxon>Lycopodioideae</taxon>
        <taxon>Diphasiastrum</taxon>
    </lineage>
</organism>
<keyword evidence="2" id="KW-1185">Reference proteome</keyword>
<dbReference type="Proteomes" id="UP001162992">
    <property type="component" value="Chromosome 2"/>
</dbReference>
<evidence type="ECO:0000313" key="1">
    <source>
        <dbReference type="EMBL" id="KAJ7566974.1"/>
    </source>
</evidence>
<dbReference type="EMBL" id="CM055093">
    <property type="protein sequence ID" value="KAJ7566974.1"/>
    <property type="molecule type" value="Genomic_DNA"/>
</dbReference>
<accession>A0ACC2EKL4</accession>
<gene>
    <name evidence="1" type="ORF">O6H91_02G126500</name>
</gene>
<comment type="caution">
    <text evidence="1">The sequence shown here is derived from an EMBL/GenBank/DDBJ whole genome shotgun (WGS) entry which is preliminary data.</text>
</comment>
<evidence type="ECO:0000313" key="2">
    <source>
        <dbReference type="Proteomes" id="UP001162992"/>
    </source>
</evidence>
<name>A0ACC2EKL4_DIPCM</name>
<reference evidence="2" key="1">
    <citation type="journal article" date="2024" name="Proc. Natl. Acad. Sci. U.S.A.">
        <title>Extraordinary preservation of gene collinearity over three hundred million years revealed in homosporous lycophytes.</title>
        <authorList>
            <person name="Li C."/>
            <person name="Wickell D."/>
            <person name="Kuo L.Y."/>
            <person name="Chen X."/>
            <person name="Nie B."/>
            <person name="Liao X."/>
            <person name="Peng D."/>
            <person name="Ji J."/>
            <person name="Jenkins J."/>
            <person name="Williams M."/>
            <person name="Shu S."/>
            <person name="Plott C."/>
            <person name="Barry K."/>
            <person name="Rajasekar S."/>
            <person name="Grimwood J."/>
            <person name="Han X."/>
            <person name="Sun S."/>
            <person name="Hou Z."/>
            <person name="He W."/>
            <person name="Dai G."/>
            <person name="Sun C."/>
            <person name="Schmutz J."/>
            <person name="Leebens-Mack J.H."/>
            <person name="Li F.W."/>
            <person name="Wang L."/>
        </authorList>
    </citation>
    <scope>NUCLEOTIDE SEQUENCE [LARGE SCALE GENOMIC DNA]</scope>
    <source>
        <strain evidence="2">cv. PW_Plant_1</strain>
    </source>
</reference>
<proteinExistence type="predicted"/>
<sequence>MKFDDLKELGTEAAVKGCKSCCTSQNSCVQLNLGHFPFESWEFVTYFNGQIHPKSTSITNLNAAGKYKQEGKNYVVQDGDIILFKFNVTSGKK</sequence>
<protein>
    <submittedName>
        <fullName evidence="1">Uncharacterized protein</fullName>
    </submittedName>
</protein>